<keyword evidence="2" id="KW-1185">Reference proteome</keyword>
<comment type="caution">
    <text evidence="1">The sequence shown here is derived from an EMBL/GenBank/DDBJ whole genome shotgun (WGS) entry which is preliminary data.</text>
</comment>
<accession>A0ABV0T604</accession>
<proteinExistence type="predicted"/>
<dbReference type="SUPFAM" id="SSF47823">
    <property type="entry name" value="lambda integrase-like, N-terminal domain"/>
    <property type="match status" value="1"/>
</dbReference>
<dbReference type="Proteomes" id="UP001482620">
    <property type="component" value="Unassembled WGS sequence"/>
</dbReference>
<reference evidence="1 2" key="1">
    <citation type="submission" date="2021-06" db="EMBL/GenBank/DDBJ databases">
        <authorList>
            <person name="Palmer J.M."/>
        </authorList>
    </citation>
    <scope>NUCLEOTIDE SEQUENCE [LARGE SCALE GENOMIC DNA]</scope>
    <source>
        <strain evidence="2">if_2019</strain>
        <tissue evidence="1">Muscle</tissue>
    </source>
</reference>
<name>A0ABV0T604_9TELE</name>
<protein>
    <submittedName>
        <fullName evidence="1">Uncharacterized protein</fullName>
    </submittedName>
</protein>
<evidence type="ECO:0000313" key="2">
    <source>
        <dbReference type="Proteomes" id="UP001482620"/>
    </source>
</evidence>
<organism evidence="1 2">
    <name type="scientific">Ilyodon furcidens</name>
    <name type="common">goldbreast splitfin</name>
    <dbReference type="NCBI Taxonomy" id="33524"/>
    <lineage>
        <taxon>Eukaryota</taxon>
        <taxon>Metazoa</taxon>
        <taxon>Chordata</taxon>
        <taxon>Craniata</taxon>
        <taxon>Vertebrata</taxon>
        <taxon>Euteleostomi</taxon>
        <taxon>Actinopterygii</taxon>
        <taxon>Neopterygii</taxon>
        <taxon>Teleostei</taxon>
        <taxon>Neoteleostei</taxon>
        <taxon>Acanthomorphata</taxon>
        <taxon>Ovalentaria</taxon>
        <taxon>Atherinomorphae</taxon>
        <taxon>Cyprinodontiformes</taxon>
        <taxon>Goodeidae</taxon>
        <taxon>Ilyodon</taxon>
    </lineage>
</organism>
<gene>
    <name evidence="1" type="ORF">ILYODFUR_034852</name>
</gene>
<sequence>MLQVTDWMQSAGCQAACGSCRVGKMHSSAEEQECPGDRSACLGLAAEQERLERLDLPHDVVSTIQGALAAFTTASYTSKWTAFHCWCAEKGVKPISCPLGCTLSLLQQPIKRNFSFQHH</sequence>
<evidence type="ECO:0000313" key="1">
    <source>
        <dbReference type="EMBL" id="MEQ2227153.1"/>
    </source>
</evidence>
<dbReference type="EMBL" id="JAHRIQ010018005">
    <property type="protein sequence ID" value="MEQ2227153.1"/>
    <property type="molecule type" value="Genomic_DNA"/>
</dbReference>